<evidence type="ECO:0000256" key="4">
    <source>
        <dbReference type="ARBA" id="ARBA00022692"/>
    </source>
</evidence>
<dbReference type="Proteomes" id="UP000276260">
    <property type="component" value="Unassembled WGS sequence"/>
</dbReference>
<dbReference type="PIRSF" id="PIRSF006603">
    <property type="entry name" value="DinF"/>
    <property type="match status" value="1"/>
</dbReference>
<evidence type="ECO:0000256" key="1">
    <source>
        <dbReference type="ARBA" id="ARBA00004429"/>
    </source>
</evidence>
<feature type="transmembrane region" description="Helical" evidence="7">
    <location>
        <begin position="290"/>
        <end position="307"/>
    </location>
</feature>
<dbReference type="InterPro" id="IPR052031">
    <property type="entry name" value="Membrane_Transporter-Flippase"/>
</dbReference>
<feature type="transmembrane region" description="Helical" evidence="7">
    <location>
        <begin position="27"/>
        <end position="48"/>
    </location>
</feature>
<feature type="transmembrane region" description="Helical" evidence="7">
    <location>
        <begin position="418"/>
        <end position="441"/>
    </location>
</feature>
<feature type="transmembrane region" description="Helical" evidence="7">
    <location>
        <begin position="98"/>
        <end position="119"/>
    </location>
</feature>
<dbReference type="GO" id="GO:0042910">
    <property type="term" value="F:xenobiotic transmembrane transporter activity"/>
    <property type="evidence" value="ECO:0007669"/>
    <property type="project" value="InterPro"/>
</dbReference>
<keyword evidence="6 7" id="KW-0472">Membrane</keyword>
<dbReference type="EMBL" id="RRCF01000001">
    <property type="protein sequence ID" value="RRJ23100.1"/>
    <property type="molecule type" value="Genomic_DNA"/>
</dbReference>
<dbReference type="InterPro" id="IPR002528">
    <property type="entry name" value="MATE_fam"/>
</dbReference>
<feature type="transmembrane region" description="Helical" evidence="7">
    <location>
        <begin position="360"/>
        <end position="380"/>
    </location>
</feature>
<dbReference type="GO" id="GO:0015297">
    <property type="term" value="F:antiporter activity"/>
    <property type="evidence" value="ECO:0007669"/>
    <property type="project" value="InterPro"/>
</dbReference>
<feature type="transmembrane region" description="Helical" evidence="7">
    <location>
        <begin position="60"/>
        <end position="86"/>
    </location>
</feature>
<keyword evidence="2" id="KW-0813">Transport</keyword>
<gene>
    <name evidence="8" type="ORF">EIK76_03145</name>
</gene>
<feature type="transmembrane region" description="Helical" evidence="7">
    <location>
        <begin position="392"/>
        <end position="412"/>
    </location>
</feature>
<protein>
    <submittedName>
        <fullName evidence="8">MATE family efflux transporter</fullName>
    </submittedName>
</protein>
<keyword evidence="9" id="KW-1185">Reference proteome</keyword>
<dbReference type="GO" id="GO:0005886">
    <property type="term" value="C:plasma membrane"/>
    <property type="evidence" value="ECO:0007669"/>
    <property type="project" value="UniProtKB-SubCell"/>
</dbReference>
<dbReference type="AlphaFoldDB" id="A0A3P3QRM8"/>
<dbReference type="InterPro" id="IPR048279">
    <property type="entry name" value="MdtK-like"/>
</dbReference>
<dbReference type="RefSeq" id="WP_046520939.1">
    <property type="nucleotide sequence ID" value="NZ_LAVS01000088.1"/>
</dbReference>
<dbReference type="Pfam" id="PF01554">
    <property type="entry name" value="MatE"/>
    <property type="match status" value="2"/>
</dbReference>
<organism evidence="8 9">
    <name type="scientific">Rheinheimera mesophila</name>
    <dbReference type="NCBI Taxonomy" id="1547515"/>
    <lineage>
        <taxon>Bacteria</taxon>
        <taxon>Pseudomonadati</taxon>
        <taxon>Pseudomonadota</taxon>
        <taxon>Gammaproteobacteria</taxon>
        <taxon>Chromatiales</taxon>
        <taxon>Chromatiaceae</taxon>
        <taxon>Rheinheimera</taxon>
    </lineage>
</organism>
<evidence type="ECO:0000313" key="8">
    <source>
        <dbReference type="EMBL" id="RRJ23100.1"/>
    </source>
</evidence>
<evidence type="ECO:0000313" key="9">
    <source>
        <dbReference type="Proteomes" id="UP000276260"/>
    </source>
</evidence>
<keyword evidence="4 7" id="KW-0812">Transmembrane</keyword>
<reference evidence="8 9" key="1">
    <citation type="submission" date="2018-11" db="EMBL/GenBank/DDBJ databases">
        <title>Draft genome analysis of Rheinheimera mesophila isolated from an industrial waste site.</title>
        <authorList>
            <person name="Yu Q."/>
            <person name="Qi Y."/>
            <person name="Zhang H."/>
            <person name="Lu Y."/>
            <person name="Pu J."/>
        </authorList>
    </citation>
    <scope>NUCLEOTIDE SEQUENCE [LARGE SCALE GENOMIC DNA]</scope>
    <source>
        <strain evidence="8 9">IITR13</strain>
    </source>
</reference>
<feature type="transmembrane region" description="Helical" evidence="7">
    <location>
        <begin position="328"/>
        <end position="348"/>
    </location>
</feature>
<feature type="transmembrane region" description="Helical" evidence="7">
    <location>
        <begin position="245"/>
        <end position="270"/>
    </location>
</feature>
<dbReference type="PANTHER" id="PTHR43549:SF3">
    <property type="entry name" value="MULTIDRUG RESISTANCE PROTEIN YPNP-RELATED"/>
    <property type="match status" value="1"/>
</dbReference>
<keyword evidence="5 7" id="KW-1133">Transmembrane helix</keyword>
<proteinExistence type="predicted"/>
<feature type="transmembrane region" description="Helical" evidence="7">
    <location>
        <begin position="204"/>
        <end position="224"/>
    </location>
</feature>
<evidence type="ECO:0000256" key="3">
    <source>
        <dbReference type="ARBA" id="ARBA00022475"/>
    </source>
</evidence>
<dbReference type="NCBIfam" id="TIGR00797">
    <property type="entry name" value="matE"/>
    <property type="match status" value="1"/>
</dbReference>
<accession>A0A3P3QRM8</accession>
<keyword evidence="3" id="KW-1003">Cell membrane</keyword>
<name>A0A3P3QRM8_9GAMM</name>
<dbReference type="OrthoDB" id="9806302at2"/>
<comment type="subcellular location">
    <subcellularLocation>
        <location evidence="1">Cell inner membrane</location>
        <topology evidence="1">Multi-pass membrane protein</topology>
    </subcellularLocation>
</comment>
<sequence>MNHSTSKRPDLLKGDIQATMKQMTVPVLFGMITLMSFNLVDTFFISMLGTAELAAVSFTFPVTFTVISLAIGLSIGTSAVIARALGSGDQQSARSDGLAALWLSAYLVIALSIVGYLTIDPLFRLLGAKEDTLPFIHDYMDIWFFGAVFLITPMIGNAVLRAAGDTKTPSILMACAGLLNAILDPILIFGWGPVPAMGVAGASLASLISWLLGFGLILYLLMVRRKLVDTGHQPFAEFIRISRKILHIGLPAAGANMLTPLAMAILTALMASYGAEAVAAFGVGARIESIASLVVLALSMTLPPFVSQNYGACAYDRIDTAYKSCIRFILRWQLLVYLGLAACAWLVADVFTDDPLVAQYIRYFIWILPLGYGLQGIIILTNSSFNALHLPLNALQLSVIRLFVFYVPFAYLGGVMGGVIGVFAGGLIANAFTASLAYYWFKRKLAALSISGGV</sequence>
<evidence type="ECO:0000256" key="7">
    <source>
        <dbReference type="SAM" id="Phobius"/>
    </source>
</evidence>
<dbReference type="PANTHER" id="PTHR43549">
    <property type="entry name" value="MULTIDRUG RESISTANCE PROTEIN YPNP-RELATED"/>
    <property type="match status" value="1"/>
</dbReference>
<evidence type="ECO:0000256" key="2">
    <source>
        <dbReference type="ARBA" id="ARBA00022448"/>
    </source>
</evidence>
<evidence type="ECO:0000256" key="5">
    <source>
        <dbReference type="ARBA" id="ARBA00022989"/>
    </source>
</evidence>
<feature type="transmembrane region" description="Helical" evidence="7">
    <location>
        <begin position="139"/>
        <end position="159"/>
    </location>
</feature>
<evidence type="ECO:0000256" key="6">
    <source>
        <dbReference type="ARBA" id="ARBA00023136"/>
    </source>
</evidence>
<comment type="caution">
    <text evidence="8">The sequence shown here is derived from an EMBL/GenBank/DDBJ whole genome shotgun (WGS) entry which is preliminary data.</text>
</comment>
<feature type="transmembrane region" description="Helical" evidence="7">
    <location>
        <begin position="171"/>
        <end position="192"/>
    </location>
</feature>